<proteinExistence type="predicted"/>
<sequence length="249" mass="28563">MTIKIKRCFGKQALPKVTQGNNALRLQDWINLQAQTPLLFSDNQTESMARLLPLLLCGEQSAQLVFNQEIIRLHVQDLDKTLSTDISQRNGKIVTSLMEVESDECRHDIALQTVSDKLPYIEDTRQVQRLAKRFYSGLGRVNDYSQHFVRIAILDTCVTQIMQAFETSKLGGEHPFSVLCGLIKKDEAKHVYISRHHAIELGATNDDFYQQQSLITHELFQLLTSQHHSFENMGVCLDAIQHKLEEKWQ</sequence>
<organism evidence="1 2">
    <name type="scientific">Shewanella japonica</name>
    <dbReference type="NCBI Taxonomy" id="93973"/>
    <lineage>
        <taxon>Bacteria</taxon>
        <taxon>Pseudomonadati</taxon>
        <taxon>Pseudomonadota</taxon>
        <taxon>Gammaproteobacteria</taxon>
        <taxon>Alteromonadales</taxon>
        <taxon>Shewanellaceae</taxon>
        <taxon>Shewanella</taxon>
    </lineage>
</organism>
<keyword evidence="2" id="KW-1185">Reference proteome</keyword>
<accession>A0ABN4YRV1</accession>
<reference evidence="1 2" key="1">
    <citation type="submission" date="2017-03" db="EMBL/GenBank/DDBJ databases">
        <title>Genome sequencing of Shewanella japonica KCTC 22435.</title>
        <authorList>
            <person name="Kim K.M."/>
        </authorList>
    </citation>
    <scope>NUCLEOTIDE SEQUENCE [LARGE SCALE GENOMIC DNA]</scope>
    <source>
        <strain evidence="1 2">KCTC 22435</strain>
    </source>
</reference>
<evidence type="ECO:0000313" key="1">
    <source>
        <dbReference type="EMBL" id="ARD23607.1"/>
    </source>
</evidence>
<name>A0ABN4YRV1_9GAMM</name>
<protein>
    <recommendedName>
        <fullName evidence="3">3-oxoacyl-ACP synthase</fullName>
    </recommendedName>
</protein>
<gene>
    <name evidence="1" type="ORF">SJ2017_3354</name>
</gene>
<evidence type="ECO:0000313" key="2">
    <source>
        <dbReference type="Proteomes" id="UP000191820"/>
    </source>
</evidence>
<dbReference type="EMBL" id="CP020472">
    <property type="protein sequence ID" value="ARD23607.1"/>
    <property type="molecule type" value="Genomic_DNA"/>
</dbReference>
<dbReference type="Proteomes" id="UP000191820">
    <property type="component" value="Chromosome"/>
</dbReference>
<dbReference type="RefSeq" id="WP_080916561.1">
    <property type="nucleotide sequence ID" value="NZ_CP020472.1"/>
</dbReference>
<evidence type="ECO:0008006" key="3">
    <source>
        <dbReference type="Google" id="ProtNLM"/>
    </source>
</evidence>